<dbReference type="AlphaFoldDB" id="A0A1H9H8J2"/>
<reference evidence="2" key="1">
    <citation type="submission" date="2016-10" db="EMBL/GenBank/DDBJ databases">
        <authorList>
            <person name="Varghese N."/>
            <person name="Submissions S."/>
        </authorList>
    </citation>
    <scope>NUCLEOTIDE SEQUENCE [LARGE SCALE GENOMIC DNA]</scope>
    <source>
        <strain evidence="2">DSM 15719</strain>
    </source>
</reference>
<protein>
    <submittedName>
        <fullName evidence="1">Uncharacterized protein</fullName>
    </submittedName>
</protein>
<organism evidence="1 2">
    <name type="scientific">Flavobacterium frigoris</name>
    <dbReference type="NCBI Taxonomy" id="229204"/>
    <lineage>
        <taxon>Bacteria</taxon>
        <taxon>Pseudomonadati</taxon>
        <taxon>Bacteroidota</taxon>
        <taxon>Flavobacteriia</taxon>
        <taxon>Flavobacteriales</taxon>
        <taxon>Flavobacteriaceae</taxon>
        <taxon>Flavobacterium</taxon>
    </lineage>
</organism>
<gene>
    <name evidence="1" type="ORF">SAMN05444355_10360</name>
</gene>
<name>A0A1H9H8J2_FLAFI</name>
<keyword evidence="2" id="KW-1185">Reference proteome</keyword>
<evidence type="ECO:0000313" key="2">
    <source>
        <dbReference type="Proteomes" id="UP000183658"/>
    </source>
</evidence>
<proteinExistence type="predicted"/>
<sequence>MMLVALPNTALAQENSPIPLQEINAPLAESGSSGERYFGDLLIHYAIDPTGKVVLCTLYLSTVLVGVESLTATNPVYQFDLKSGASTANGNLSIYLNFSPQVSTLKADLTYTVKENNTSFPYKGDLIGWYIYN</sequence>
<dbReference type="Proteomes" id="UP000183658">
    <property type="component" value="Unassembled WGS sequence"/>
</dbReference>
<dbReference type="EMBL" id="FOFZ01000003">
    <property type="protein sequence ID" value="SEQ58691.1"/>
    <property type="molecule type" value="Genomic_DNA"/>
</dbReference>
<accession>A0A1H9H8J2</accession>
<evidence type="ECO:0000313" key="1">
    <source>
        <dbReference type="EMBL" id="SEQ58691.1"/>
    </source>
</evidence>